<keyword evidence="1 3" id="KW-0863">Zinc-finger</keyword>
<protein>
    <recommendedName>
        <fullName evidence="5">RING-type domain-containing protein</fullName>
    </recommendedName>
</protein>
<gene>
    <name evidence="6" type="ORF">ElyMa_005789900</name>
</gene>
<proteinExistence type="predicted"/>
<organism evidence="6 7">
    <name type="scientific">Elysia marginata</name>
    <dbReference type="NCBI Taxonomy" id="1093978"/>
    <lineage>
        <taxon>Eukaryota</taxon>
        <taxon>Metazoa</taxon>
        <taxon>Spiralia</taxon>
        <taxon>Lophotrochozoa</taxon>
        <taxon>Mollusca</taxon>
        <taxon>Gastropoda</taxon>
        <taxon>Heterobranchia</taxon>
        <taxon>Euthyneura</taxon>
        <taxon>Panpulmonata</taxon>
        <taxon>Sacoglossa</taxon>
        <taxon>Placobranchoidea</taxon>
        <taxon>Plakobranchidae</taxon>
        <taxon>Elysia</taxon>
    </lineage>
</organism>
<keyword evidence="2" id="KW-0862">Zinc</keyword>
<feature type="region of interest" description="Disordered" evidence="4">
    <location>
        <begin position="451"/>
        <end position="487"/>
    </location>
</feature>
<evidence type="ECO:0000256" key="1">
    <source>
        <dbReference type="ARBA" id="ARBA00022771"/>
    </source>
</evidence>
<dbReference type="InterPro" id="IPR013083">
    <property type="entry name" value="Znf_RING/FYVE/PHD"/>
</dbReference>
<evidence type="ECO:0000256" key="3">
    <source>
        <dbReference type="PROSITE-ProRule" id="PRU00175"/>
    </source>
</evidence>
<evidence type="ECO:0000259" key="5">
    <source>
        <dbReference type="PROSITE" id="PS50089"/>
    </source>
</evidence>
<evidence type="ECO:0000256" key="2">
    <source>
        <dbReference type="ARBA" id="ARBA00022833"/>
    </source>
</evidence>
<keyword evidence="7" id="KW-1185">Reference proteome</keyword>
<feature type="domain" description="RING-type" evidence="5">
    <location>
        <begin position="3"/>
        <end position="43"/>
    </location>
</feature>
<comment type="caution">
    <text evidence="6">The sequence shown here is derived from an EMBL/GenBank/DDBJ whole genome shotgun (WGS) entry which is preliminary data.</text>
</comment>
<sequence>MNCNICNEHTDTVVTPLTCSCMYTMCEVCFRRLCGTPKCPICRTEAARRITLPADVVSRLDKEVVPGTMSEFDVLFTDRHKDAYAAVRAFLVQRWSDVTNYRHQHECQVCKIKFGRFDCPLVELFYACSTITAVTILDCMTTLYLMYGTGVCSMLTPKDVYFHFFMYHCATRTNPVSKYNDINHKVANFIGSVSDSLLYFCPNMDEVTSFIGNIPADPYGTCQCNTSQKVIADMQETSTKYGLRRHDDYNCDDDEHDLIIPITKEGASTTTTTTNVTTGTTTTTGRWNNHYKWTADDIPITLTPEDLQAQKEDKEEDSEAVVSVNCFGVYSNCPICTDMMSPQKYPFLSELNKRVMSAMEYMNVHTAVEQVGNEMSCTTNTKTDLKFHYTDTSCMLNRIRHIDFYSLTKDPQCLRTPASTKYLFQTIFRTKMSYLCPLSHLAVVSETIAENDNSRKRKTKRDYVKRWSSKVLNRHNPFRKEQQKRKR</sequence>
<keyword evidence="1 3" id="KW-0479">Metal-binding</keyword>
<dbReference type="GO" id="GO:0008270">
    <property type="term" value="F:zinc ion binding"/>
    <property type="evidence" value="ECO:0007669"/>
    <property type="project" value="UniProtKB-KW"/>
</dbReference>
<dbReference type="Gene3D" id="3.30.40.10">
    <property type="entry name" value="Zinc/RING finger domain, C3HC4 (zinc finger)"/>
    <property type="match status" value="1"/>
</dbReference>
<name>A0AAV4FRN1_9GAST</name>
<dbReference type="AlphaFoldDB" id="A0AAV4FRN1"/>
<reference evidence="6 7" key="1">
    <citation type="journal article" date="2021" name="Elife">
        <title>Chloroplast acquisition without the gene transfer in kleptoplastic sea slugs, Plakobranchus ocellatus.</title>
        <authorList>
            <person name="Maeda T."/>
            <person name="Takahashi S."/>
            <person name="Yoshida T."/>
            <person name="Shimamura S."/>
            <person name="Takaki Y."/>
            <person name="Nagai Y."/>
            <person name="Toyoda A."/>
            <person name="Suzuki Y."/>
            <person name="Arimoto A."/>
            <person name="Ishii H."/>
            <person name="Satoh N."/>
            <person name="Nishiyama T."/>
            <person name="Hasebe M."/>
            <person name="Maruyama T."/>
            <person name="Minagawa J."/>
            <person name="Obokata J."/>
            <person name="Shigenobu S."/>
        </authorList>
    </citation>
    <scope>NUCLEOTIDE SEQUENCE [LARGE SCALE GENOMIC DNA]</scope>
</reference>
<feature type="compositionally biased region" description="Basic residues" evidence="4">
    <location>
        <begin position="472"/>
        <end position="487"/>
    </location>
</feature>
<dbReference type="SUPFAM" id="SSF57850">
    <property type="entry name" value="RING/U-box"/>
    <property type="match status" value="1"/>
</dbReference>
<dbReference type="Proteomes" id="UP000762676">
    <property type="component" value="Unassembled WGS sequence"/>
</dbReference>
<evidence type="ECO:0000256" key="4">
    <source>
        <dbReference type="SAM" id="MobiDB-lite"/>
    </source>
</evidence>
<evidence type="ECO:0000313" key="7">
    <source>
        <dbReference type="Proteomes" id="UP000762676"/>
    </source>
</evidence>
<evidence type="ECO:0000313" key="6">
    <source>
        <dbReference type="EMBL" id="GFR76003.1"/>
    </source>
</evidence>
<dbReference type="PROSITE" id="PS50089">
    <property type="entry name" value="ZF_RING_2"/>
    <property type="match status" value="1"/>
</dbReference>
<accession>A0AAV4FRN1</accession>
<dbReference type="InterPro" id="IPR001841">
    <property type="entry name" value="Znf_RING"/>
</dbReference>
<dbReference type="EMBL" id="BMAT01011622">
    <property type="protein sequence ID" value="GFR76003.1"/>
    <property type="molecule type" value="Genomic_DNA"/>
</dbReference>